<evidence type="ECO:0000313" key="2">
    <source>
        <dbReference type="EMBL" id="TYG49505.1"/>
    </source>
</evidence>
<feature type="compositionally biased region" description="Basic and acidic residues" evidence="1">
    <location>
        <begin position="7"/>
        <end position="22"/>
    </location>
</feature>
<evidence type="ECO:0000313" key="3">
    <source>
        <dbReference type="Proteomes" id="UP000323506"/>
    </source>
</evidence>
<protein>
    <submittedName>
        <fullName evidence="2">Uncharacterized protein</fullName>
    </submittedName>
</protein>
<proteinExistence type="predicted"/>
<feature type="region of interest" description="Disordered" evidence="1">
    <location>
        <begin position="1"/>
        <end position="50"/>
    </location>
</feature>
<dbReference type="Proteomes" id="UP000323506">
    <property type="component" value="Chromosome D10"/>
</dbReference>
<evidence type="ECO:0000256" key="1">
    <source>
        <dbReference type="SAM" id="MobiDB-lite"/>
    </source>
</evidence>
<dbReference type="AlphaFoldDB" id="A0A5D2B012"/>
<accession>A0A5D2B012</accession>
<dbReference type="EMBL" id="CM017710">
    <property type="protein sequence ID" value="TYG49505.1"/>
    <property type="molecule type" value="Genomic_DNA"/>
</dbReference>
<sequence>MRKKGERKKEKENKKKECEKEREKKKRKEKKRGSRHPARPRTGGPMMRYSSGAPFIACMRESYIWCSLILH</sequence>
<keyword evidence="3" id="KW-1185">Reference proteome</keyword>
<organism evidence="2 3">
    <name type="scientific">Gossypium darwinii</name>
    <name type="common">Darwin's cotton</name>
    <name type="synonym">Gossypium barbadense var. darwinii</name>
    <dbReference type="NCBI Taxonomy" id="34276"/>
    <lineage>
        <taxon>Eukaryota</taxon>
        <taxon>Viridiplantae</taxon>
        <taxon>Streptophyta</taxon>
        <taxon>Embryophyta</taxon>
        <taxon>Tracheophyta</taxon>
        <taxon>Spermatophyta</taxon>
        <taxon>Magnoliopsida</taxon>
        <taxon>eudicotyledons</taxon>
        <taxon>Gunneridae</taxon>
        <taxon>Pentapetalae</taxon>
        <taxon>rosids</taxon>
        <taxon>malvids</taxon>
        <taxon>Malvales</taxon>
        <taxon>Malvaceae</taxon>
        <taxon>Malvoideae</taxon>
        <taxon>Gossypium</taxon>
    </lineage>
</organism>
<gene>
    <name evidence="2" type="ORF">ES288_D10G099700v1</name>
</gene>
<feature type="compositionally biased region" description="Basic residues" evidence="1">
    <location>
        <begin position="23"/>
        <end position="39"/>
    </location>
</feature>
<reference evidence="2 3" key="1">
    <citation type="submission" date="2019-06" db="EMBL/GenBank/DDBJ databases">
        <title>WGS assembly of Gossypium darwinii.</title>
        <authorList>
            <person name="Chen Z.J."/>
            <person name="Sreedasyam A."/>
            <person name="Ando A."/>
            <person name="Song Q."/>
            <person name="De L."/>
            <person name="Hulse-Kemp A."/>
            <person name="Ding M."/>
            <person name="Ye W."/>
            <person name="Kirkbride R."/>
            <person name="Jenkins J."/>
            <person name="Plott C."/>
            <person name="Lovell J."/>
            <person name="Lin Y.-M."/>
            <person name="Vaughn R."/>
            <person name="Liu B."/>
            <person name="Li W."/>
            <person name="Simpson S."/>
            <person name="Scheffler B."/>
            <person name="Saski C."/>
            <person name="Grover C."/>
            <person name="Hu G."/>
            <person name="Conover J."/>
            <person name="Carlson J."/>
            <person name="Shu S."/>
            <person name="Boston L."/>
            <person name="Williams M."/>
            <person name="Peterson D."/>
            <person name="Mcgee K."/>
            <person name="Jones D."/>
            <person name="Wendel J."/>
            <person name="Stelly D."/>
            <person name="Grimwood J."/>
            <person name="Schmutz J."/>
        </authorList>
    </citation>
    <scope>NUCLEOTIDE SEQUENCE [LARGE SCALE GENOMIC DNA]</scope>
    <source>
        <strain evidence="2">1808015.09</strain>
    </source>
</reference>
<name>A0A5D2B012_GOSDA</name>